<accession>A0A067CIJ7</accession>
<sequence>MTATDDDINKLLRQLQRLPAVQEPLVRGLDGRARIDGVASPIDLARDTKAILAAHPSGHVHASNVHFLNDVHLDARNEAVIRDAIEVAMAPEGPYRIQLSHVVLHHSASLPSMPARPSGSFGTLVVFYASTAVGGDMTASLDGASVHCPSPHVAFLAFDNGCDVAVAPITKGARAMLVFDLIYRDATAKATPPSVASLLTAAQVAATRKRQKTTLRAQVLRRHFMQLTTETLEASENLLVERLARTGCWDVALALVETRQRAHANRHVHYISRVEAERMYTLWAHGGEEDDNGEDRDEEDEDDDDDDDGDHDDRPVDCITACIMIASNALPPVFTHVLDNKPLLSYVDDINLSISKLCLVFWPKQHRLRLLGFRASLRQLDALVIGASTDLYGYASIHAFADAVVDMVDSDVSSLSDNADVPDAARLGRVLLALGDVPLLQALVATIHLRDTDAPLQALLVTMLRHYGWPTFDASIITLLRRPTSELLHVRHGAGLVAACLPLKQPYMREFLVAAYHALLQQLSTFENAPCSSAAATPLLRDMLLIEAHLNRTRDDDQESMYLGARLPLGVVHHISSFLCPGALADMVCHRLPPWVFDPIRVLAPGIRGLRNASVYRAVIDDAVKRVLQISARHDDTNEGWADVLALHLEAATVDDDDLCTRFFATCRPAIGIETIHSLATQCPDTVAPRAVRTSLVRYLVPAVTALVTDNDDSDGMVTLVSKAWAVLEAFDQTDAGLPIVRAVHERWRALETRTKKVAFTSHVMQEWFPVVVTHPHVLRPLLGSMLPVLEAYMTTRRRPTPLEWALPSVYFACDCEQCTAAQSFVADATRGIFSLHRRSLCMHLLARVQLPSRRRPFPDLAVRMDDEGVIELCKAGAKKLRRYERLCSDVDRMRAALQDEHHEPLSKRRRHDDGSAA</sequence>
<dbReference type="VEuPathDB" id="FungiDB:SPRG_05044"/>
<dbReference type="EMBL" id="KK583202">
    <property type="protein sequence ID" value="KDO30333.1"/>
    <property type="molecule type" value="Genomic_DNA"/>
</dbReference>
<organism evidence="2 3">
    <name type="scientific">Saprolegnia parasitica (strain CBS 223.65)</name>
    <dbReference type="NCBI Taxonomy" id="695850"/>
    <lineage>
        <taxon>Eukaryota</taxon>
        <taxon>Sar</taxon>
        <taxon>Stramenopiles</taxon>
        <taxon>Oomycota</taxon>
        <taxon>Saprolegniomycetes</taxon>
        <taxon>Saprolegniales</taxon>
        <taxon>Saprolegniaceae</taxon>
        <taxon>Saprolegnia</taxon>
    </lineage>
</organism>
<dbReference type="GeneID" id="24127453"/>
<feature type="compositionally biased region" description="Acidic residues" evidence="1">
    <location>
        <begin position="288"/>
        <end position="310"/>
    </location>
</feature>
<proteinExistence type="predicted"/>
<protein>
    <submittedName>
        <fullName evidence="2">Uncharacterized protein</fullName>
    </submittedName>
</protein>
<dbReference type="OMA" id="FACDCEQ"/>
<evidence type="ECO:0000313" key="2">
    <source>
        <dbReference type="EMBL" id="KDO30333.1"/>
    </source>
</evidence>
<dbReference type="AlphaFoldDB" id="A0A067CIJ7"/>
<reference evidence="2 3" key="1">
    <citation type="journal article" date="2013" name="PLoS Genet.">
        <title>Distinctive expansion of potential virulence genes in the genome of the oomycete fish pathogen Saprolegnia parasitica.</title>
        <authorList>
            <person name="Jiang R.H."/>
            <person name="de Bruijn I."/>
            <person name="Haas B.J."/>
            <person name="Belmonte R."/>
            <person name="Lobach L."/>
            <person name="Christie J."/>
            <person name="van den Ackerveken G."/>
            <person name="Bottin A."/>
            <person name="Bulone V."/>
            <person name="Diaz-Moreno S.M."/>
            <person name="Dumas B."/>
            <person name="Fan L."/>
            <person name="Gaulin E."/>
            <person name="Govers F."/>
            <person name="Grenville-Briggs L.J."/>
            <person name="Horner N.R."/>
            <person name="Levin J.Z."/>
            <person name="Mammella M."/>
            <person name="Meijer H.J."/>
            <person name="Morris P."/>
            <person name="Nusbaum C."/>
            <person name="Oome S."/>
            <person name="Phillips A.J."/>
            <person name="van Rooyen D."/>
            <person name="Rzeszutek E."/>
            <person name="Saraiva M."/>
            <person name="Secombes C.J."/>
            <person name="Seidl M.F."/>
            <person name="Snel B."/>
            <person name="Stassen J.H."/>
            <person name="Sykes S."/>
            <person name="Tripathy S."/>
            <person name="van den Berg H."/>
            <person name="Vega-Arreguin J.C."/>
            <person name="Wawra S."/>
            <person name="Young S.K."/>
            <person name="Zeng Q."/>
            <person name="Dieguez-Uribeondo J."/>
            <person name="Russ C."/>
            <person name="Tyler B.M."/>
            <person name="van West P."/>
        </authorList>
    </citation>
    <scope>NUCLEOTIDE SEQUENCE [LARGE SCALE GENOMIC DNA]</scope>
    <source>
        <strain evidence="2 3">CBS 223.65</strain>
    </source>
</reference>
<dbReference type="KEGG" id="spar:SPRG_05044"/>
<keyword evidence="3" id="KW-1185">Reference proteome</keyword>
<dbReference type="RefSeq" id="XP_012198943.1">
    <property type="nucleotide sequence ID" value="XM_012343553.1"/>
</dbReference>
<dbReference type="Proteomes" id="UP000030745">
    <property type="component" value="Unassembled WGS sequence"/>
</dbReference>
<gene>
    <name evidence="2" type="ORF">SPRG_05044</name>
</gene>
<feature type="region of interest" description="Disordered" evidence="1">
    <location>
        <begin position="899"/>
        <end position="918"/>
    </location>
</feature>
<name>A0A067CIJ7_SAPPC</name>
<evidence type="ECO:0000256" key="1">
    <source>
        <dbReference type="SAM" id="MobiDB-lite"/>
    </source>
</evidence>
<dbReference type="OrthoDB" id="10381185at2759"/>
<feature type="region of interest" description="Disordered" evidence="1">
    <location>
        <begin position="286"/>
        <end position="311"/>
    </location>
</feature>
<evidence type="ECO:0000313" key="3">
    <source>
        <dbReference type="Proteomes" id="UP000030745"/>
    </source>
</evidence>